<dbReference type="SUPFAM" id="SSF54928">
    <property type="entry name" value="RNA-binding domain, RBD"/>
    <property type="match status" value="2"/>
</dbReference>
<feature type="region of interest" description="Disordered" evidence="3">
    <location>
        <begin position="678"/>
        <end position="708"/>
    </location>
</feature>
<proteinExistence type="predicted"/>
<gene>
    <name evidence="5" type="ORF">HS088_TW14G00097</name>
</gene>
<evidence type="ECO:0000256" key="2">
    <source>
        <dbReference type="PROSITE-ProRule" id="PRU00176"/>
    </source>
</evidence>
<evidence type="ECO:0000313" key="5">
    <source>
        <dbReference type="EMBL" id="KAF5735967.1"/>
    </source>
</evidence>
<feature type="compositionally biased region" description="Polar residues" evidence="3">
    <location>
        <begin position="180"/>
        <end position="189"/>
    </location>
</feature>
<evidence type="ECO:0000259" key="4">
    <source>
        <dbReference type="PROSITE" id="PS50102"/>
    </source>
</evidence>
<dbReference type="Gene3D" id="3.30.70.330">
    <property type="match status" value="3"/>
</dbReference>
<protein>
    <submittedName>
        <fullName evidence="5">Putative RNA binding protein</fullName>
    </submittedName>
</protein>
<dbReference type="InterPro" id="IPR012677">
    <property type="entry name" value="Nucleotide-bd_a/b_plait_sf"/>
</dbReference>
<dbReference type="SMART" id="SM00360">
    <property type="entry name" value="RRM"/>
    <property type="match status" value="3"/>
</dbReference>
<reference evidence="5 6" key="1">
    <citation type="journal article" date="2020" name="Nat. Commun.">
        <title>Genome of Tripterygium wilfordii and identification of cytochrome P450 involved in triptolide biosynthesis.</title>
        <authorList>
            <person name="Tu L."/>
            <person name="Su P."/>
            <person name="Zhang Z."/>
            <person name="Gao L."/>
            <person name="Wang J."/>
            <person name="Hu T."/>
            <person name="Zhou J."/>
            <person name="Zhang Y."/>
            <person name="Zhao Y."/>
            <person name="Liu Y."/>
            <person name="Song Y."/>
            <person name="Tong Y."/>
            <person name="Lu Y."/>
            <person name="Yang J."/>
            <person name="Xu C."/>
            <person name="Jia M."/>
            <person name="Peters R.J."/>
            <person name="Huang L."/>
            <person name="Gao W."/>
        </authorList>
    </citation>
    <scope>NUCLEOTIDE SEQUENCE [LARGE SCALE GENOMIC DNA]</scope>
    <source>
        <strain evidence="6">cv. XIE 37</strain>
        <tissue evidence="5">Leaf</tissue>
    </source>
</reference>
<name>A0A7J7CPG1_TRIWF</name>
<evidence type="ECO:0000313" key="6">
    <source>
        <dbReference type="Proteomes" id="UP000593562"/>
    </source>
</evidence>
<feature type="compositionally biased region" description="Basic and acidic residues" evidence="3">
    <location>
        <begin position="51"/>
        <end position="67"/>
    </location>
</feature>
<dbReference type="InterPro" id="IPR000504">
    <property type="entry name" value="RRM_dom"/>
</dbReference>
<feature type="compositionally biased region" description="Basic and acidic residues" evidence="3">
    <location>
        <begin position="228"/>
        <end position="241"/>
    </location>
</feature>
<keyword evidence="6" id="KW-1185">Reference proteome</keyword>
<evidence type="ECO:0000256" key="3">
    <source>
        <dbReference type="SAM" id="MobiDB-lite"/>
    </source>
</evidence>
<feature type="compositionally biased region" description="Basic and acidic residues" evidence="3">
    <location>
        <begin position="112"/>
        <end position="135"/>
    </location>
</feature>
<feature type="domain" description="RRM" evidence="4">
    <location>
        <begin position="421"/>
        <end position="506"/>
    </location>
</feature>
<keyword evidence="1 2" id="KW-0694">RNA-binding</keyword>
<dbReference type="GO" id="GO:0003723">
    <property type="term" value="F:RNA binding"/>
    <property type="evidence" value="ECO:0007669"/>
    <property type="project" value="UniProtKB-UniRule"/>
</dbReference>
<dbReference type="FunFam" id="3.30.70.330:FF:000816">
    <property type="entry name" value="Heterogeneous nuclear ribonucleoprotein Q"/>
    <property type="match status" value="1"/>
</dbReference>
<dbReference type="CDD" id="cd00590">
    <property type="entry name" value="RRM_SF"/>
    <property type="match status" value="3"/>
</dbReference>
<feature type="region of interest" description="Disordered" evidence="3">
    <location>
        <begin position="225"/>
        <end position="250"/>
    </location>
</feature>
<accession>A0A7J7CPG1</accession>
<feature type="domain" description="RRM" evidence="4">
    <location>
        <begin position="341"/>
        <end position="419"/>
    </location>
</feature>
<dbReference type="InParanoid" id="A0A7J7CPG1"/>
<feature type="domain" description="RRM" evidence="4">
    <location>
        <begin position="519"/>
        <end position="597"/>
    </location>
</feature>
<feature type="region of interest" description="Disordered" evidence="3">
    <location>
        <begin position="1"/>
        <end position="189"/>
    </location>
</feature>
<dbReference type="Proteomes" id="UP000593562">
    <property type="component" value="Unassembled WGS sequence"/>
</dbReference>
<dbReference type="EMBL" id="JAAARO010000014">
    <property type="protein sequence ID" value="KAF5735967.1"/>
    <property type="molecule type" value="Genomic_DNA"/>
</dbReference>
<organism evidence="5 6">
    <name type="scientific">Tripterygium wilfordii</name>
    <name type="common">Thunder God vine</name>
    <dbReference type="NCBI Taxonomy" id="458696"/>
    <lineage>
        <taxon>Eukaryota</taxon>
        <taxon>Viridiplantae</taxon>
        <taxon>Streptophyta</taxon>
        <taxon>Embryophyta</taxon>
        <taxon>Tracheophyta</taxon>
        <taxon>Spermatophyta</taxon>
        <taxon>Magnoliopsida</taxon>
        <taxon>eudicotyledons</taxon>
        <taxon>Gunneridae</taxon>
        <taxon>Pentapetalae</taxon>
        <taxon>rosids</taxon>
        <taxon>fabids</taxon>
        <taxon>Celastrales</taxon>
        <taxon>Celastraceae</taxon>
        <taxon>Tripterygium</taxon>
    </lineage>
</organism>
<dbReference type="PROSITE" id="PS50102">
    <property type="entry name" value="RRM"/>
    <property type="match status" value="3"/>
</dbReference>
<feature type="compositionally biased region" description="Low complexity" evidence="3">
    <location>
        <begin position="10"/>
        <end position="31"/>
    </location>
</feature>
<evidence type="ECO:0000256" key="1">
    <source>
        <dbReference type="ARBA" id="ARBA00022884"/>
    </source>
</evidence>
<dbReference type="FunFam" id="3.30.70.330:FF:000187">
    <property type="entry name" value="Heterogeneous nuclear ribonucleoprotein Q"/>
    <property type="match status" value="1"/>
</dbReference>
<sequence length="838" mass="93190">MTPKAGTAEKTSPATKSAGKAAPASTAPSAAESQTPRAADTKRGVAAKAKQAKESKATTDSNPEHSNDATLATPETKFALGAKLAGKKTPGRPKVLASRKSAGSKTESGEAEQEKVEGTPKREEGEEAKDLESMRPQDPPAENVEASAKYEGATMESGEHAHASVGESTKGEHTVVENVGESTRSETTSFIGMEGMQTAVEMDVPPVAIVGDAINQEESVVVRISKSSHRERQNNEEKAVELNEEPEEERNINNEDLKSEAVTTEINIKDKMGEYALIEHGEFDGDEALEDYEDRVDFEDHGEDELVEDYAEEPGEESEALEDEHRELTAIARARRIKKEHEIFVGGLDRDATEDDLKKVFGNIGEVVDVRLHKNVSNNKNKGYAFVRFANKDHAKRALSEMKNPVIHGKRCGTAPSEDNDTLFVGNICNTWTKEAIKQKLKDYGVEGVENITLVADVQHEGKSRGFAFIEFSCHNDAMLAYKRLQKPDAIFGHPERTVKVAFAEPLREPDPEVMSQVKTVFLDGIPPQWDEDHVREQLKGCGEMVRVVLARNMSTAKRRDFGFVDFFTHADAVACINAVNNKDLTDGNIKAKVKARLSNPMPKTQAVKGGMCGGFKIGRAGSGVFQRFGRGFGREGHNFNWNNFNRGRGFYQRGGGQYNRMSPNDYGFGNRYDDFPERQITGRGGRRGSFRGGYHVPSRGGNVAGPSRSYYERPWHAASDIEPEEQIPFRRNPFPPGQAFNRPFTGRHFDDPYFYNDGSPGMKRPFYLRDPDPDYMEPRRLRPRLDYSDPAVPFPGTRYHDNFGADTGMYSQDYYGSDYGAYPSYYGANRPYRRGYY</sequence>
<dbReference type="PANTHER" id="PTHR21245">
    <property type="entry name" value="HETEROGENEOUS NUCLEAR RIBONUCLEOPROTEIN"/>
    <property type="match status" value="1"/>
</dbReference>
<comment type="caution">
    <text evidence="5">The sequence shown here is derived from an EMBL/GenBank/DDBJ whole genome shotgun (WGS) entry which is preliminary data.</text>
</comment>
<dbReference type="AlphaFoldDB" id="A0A7J7CPG1"/>
<dbReference type="InterPro" id="IPR035979">
    <property type="entry name" value="RBD_domain_sf"/>
</dbReference>
<dbReference type="Pfam" id="PF00076">
    <property type="entry name" value="RRM_1"/>
    <property type="match status" value="3"/>
</dbReference>